<evidence type="ECO:0000256" key="1">
    <source>
        <dbReference type="ARBA" id="ARBA00005986"/>
    </source>
</evidence>
<dbReference type="Pfam" id="PF07110">
    <property type="entry name" value="EthD"/>
    <property type="match status" value="1"/>
</dbReference>
<gene>
    <name evidence="3" type="ORF">PENSTE_c004G07663</name>
</gene>
<proteinExistence type="inferred from homology"/>
<evidence type="ECO:0000313" key="4">
    <source>
        <dbReference type="Proteomes" id="UP000191285"/>
    </source>
</evidence>
<dbReference type="Proteomes" id="UP000191285">
    <property type="component" value="Unassembled WGS sequence"/>
</dbReference>
<comment type="caution">
    <text evidence="3">The sequence shown here is derived from an EMBL/GenBank/DDBJ whole genome shotgun (WGS) entry which is preliminary data.</text>
</comment>
<comment type="similarity">
    <text evidence="1">Belongs to the tpcK family.</text>
</comment>
<evidence type="ECO:0000259" key="2">
    <source>
        <dbReference type="Pfam" id="PF07110"/>
    </source>
</evidence>
<protein>
    <recommendedName>
        <fullName evidence="2">EthD domain-containing protein</fullName>
    </recommendedName>
</protein>
<dbReference type="InterPro" id="IPR011008">
    <property type="entry name" value="Dimeric_a/b-barrel"/>
</dbReference>
<feature type="domain" description="EthD" evidence="2">
    <location>
        <begin position="19"/>
        <end position="94"/>
    </location>
</feature>
<accession>A0A1V6TN24</accession>
<dbReference type="SUPFAM" id="SSF54909">
    <property type="entry name" value="Dimeric alpha+beta barrel"/>
    <property type="match status" value="1"/>
</dbReference>
<dbReference type="OrthoDB" id="4892971at2759"/>
<dbReference type="STRING" id="303698.A0A1V6TN24"/>
<reference evidence="4" key="1">
    <citation type="journal article" date="2017" name="Nat. Microbiol.">
        <title>Global analysis of biosynthetic gene clusters reveals vast potential of secondary metabolite production in Penicillium species.</title>
        <authorList>
            <person name="Nielsen J.C."/>
            <person name="Grijseels S."/>
            <person name="Prigent S."/>
            <person name="Ji B."/>
            <person name="Dainat J."/>
            <person name="Nielsen K.F."/>
            <person name="Frisvad J.C."/>
            <person name="Workman M."/>
            <person name="Nielsen J."/>
        </authorList>
    </citation>
    <scope>NUCLEOTIDE SEQUENCE [LARGE SCALE GENOMIC DNA]</scope>
    <source>
        <strain evidence="4">IBT 24891</strain>
    </source>
</reference>
<dbReference type="PANTHER" id="PTHR40260">
    <property type="entry name" value="BLR8190 PROTEIN"/>
    <property type="match status" value="1"/>
</dbReference>
<organism evidence="3 4">
    <name type="scientific">Penicillium steckii</name>
    <dbReference type="NCBI Taxonomy" id="303698"/>
    <lineage>
        <taxon>Eukaryota</taxon>
        <taxon>Fungi</taxon>
        <taxon>Dikarya</taxon>
        <taxon>Ascomycota</taxon>
        <taxon>Pezizomycotina</taxon>
        <taxon>Eurotiomycetes</taxon>
        <taxon>Eurotiomycetidae</taxon>
        <taxon>Eurotiales</taxon>
        <taxon>Aspergillaceae</taxon>
        <taxon>Penicillium</taxon>
    </lineage>
</organism>
<dbReference type="PANTHER" id="PTHR40260:SF2">
    <property type="entry name" value="BLR8190 PROTEIN"/>
    <property type="match status" value="1"/>
</dbReference>
<evidence type="ECO:0000313" key="3">
    <source>
        <dbReference type="EMBL" id="OQE27320.1"/>
    </source>
</evidence>
<dbReference type="InterPro" id="IPR009799">
    <property type="entry name" value="EthD_dom"/>
</dbReference>
<keyword evidence="4" id="KW-1185">Reference proteome</keyword>
<name>A0A1V6TN24_9EURO</name>
<dbReference type="NCBIfam" id="TIGR02118">
    <property type="entry name" value="EthD family reductase"/>
    <property type="match status" value="1"/>
</dbReference>
<dbReference type="Gene3D" id="3.30.70.100">
    <property type="match status" value="1"/>
</dbReference>
<dbReference type="EMBL" id="MLKD01000004">
    <property type="protein sequence ID" value="OQE27320.1"/>
    <property type="molecule type" value="Genomic_DNA"/>
</dbReference>
<dbReference type="GO" id="GO:0016491">
    <property type="term" value="F:oxidoreductase activity"/>
    <property type="evidence" value="ECO:0007669"/>
    <property type="project" value="InterPro"/>
</dbReference>
<dbReference type="AlphaFoldDB" id="A0A1V6TN24"/>
<sequence length="104" mass="11892">MSYHASVMYPNDEDITFDESYYLQTHMPLVESIWKKYGLVSWKVIKYNTSLDGSRSKYLIAANLTWESEESIKNALQDPETPKIFADIPNFTNKQPITLGGPGL</sequence>